<dbReference type="Pfam" id="PF00563">
    <property type="entry name" value="EAL"/>
    <property type="match status" value="1"/>
</dbReference>
<dbReference type="SMART" id="SM00052">
    <property type="entry name" value="EAL"/>
    <property type="match status" value="1"/>
</dbReference>
<feature type="domain" description="EAL" evidence="1">
    <location>
        <begin position="1"/>
        <end position="253"/>
    </location>
</feature>
<dbReference type="Proteomes" id="UP001139095">
    <property type="component" value="Unassembled WGS sequence"/>
</dbReference>
<sequence>MEQQTSRPLGCKACASGEALGFDFTMAFQPIVNIRTKTVFAQEALARGLNNESAFHVFQHVNDNNRYRFDQTCRVKAIKLAAQLNIQQDSFLSINFLPNAVYKPELCIRTTLNAAEEFAFPKEKIIFEFTENEQITDSQHLESIIRHYQQQGFLTATDDFGSGFNGLNQLADLTTDITKIDMVLVRDIDKDEKRQIIVRNLVNLFRDLRMIVVAEGVETQAEYHTLRDMGIELFQGFYFAKPSFESLASVCWE</sequence>
<keyword evidence="3" id="KW-1185">Reference proteome</keyword>
<dbReference type="InterPro" id="IPR050706">
    <property type="entry name" value="Cyclic-di-GMP_PDE-like"/>
</dbReference>
<dbReference type="EMBL" id="JAJATW010000004">
    <property type="protein sequence ID" value="MCB5161093.1"/>
    <property type="molecule type" value="Genomic_DNA"/>
</dbReference>
<dbReference type="AlphaFoldDB" id="A0A9X1INM8"/>
<proteinExistence type="predicted"/>
<name>A0A9X1INM8_9GAMM</name>
<dbReference type="RefSeq" id="WP_226753477.1">
    <property type="nucleotide sequence ID" value="NZ_JAJATW010000004.1"/>
</dbReference>
<dbReference type="PROSITE" id="PS50883">
    <property type="entry name" value="EAL"/>
    <property type="match status" value="1"/>
</dbReference>
<gene>
    <name evidence="2" type="ORF">LG368_04170</name>
</gene>
<dbReference type="Gene3D" id="3.20.20.450">
    <property type="entry name" value="EAL domain"/>
    <property type="match status" value="1"/>
</dbReference>
<evidence type="ECO:0000313" key="3">
    <source>
        <dbReference type="Proteomes" id="UP001139095"/>
    </source>
</evidence>
<protein>
    <submittedName>
        <fullName evidence="2">EAL domain-containing protein</fullName>
    </submittedName>
</protein>
<accession>A0A9X1INM8</accession>
<dbReference type="PANTHER" id="PTHR33121">
    <property type="entry name" value="CYCLIC DI-GMP PHOSPHODIESTERASE PDEF"/>
    <property type="match status" value="1"/>
</dbReference>
<dbReference type="InterPro" id="IPR001633">
    <property type="entry name" value="EAL_dom"/>
</dbReference>
<evidence type="ECO:0000313" key="2">
    <source>
        <dbReference type="EMBL" id="MCB5161093.1"/>
    </source>
</evidence>
<dbReference type="SUPFAM" id="SSF141868">
    <property type="entry name" value="EAL domain-like"/>
    <property type="match status" value="1"/>
</dbReference>
<dbReference type="GO" id="GO:0071111">
    <property type="term" value="F:cyclic-guanylate-specific phosphodiesterase activity"/>
    <property type="evidence" value="ECO:0007669"/>
    <property type="project" value="InterPro"/>
</dbReference>
<evidence type="ECO:0000259" key="1">
    <source>
        <dbReference type="PROSITE" id="PS50883"/>
    </source>
</evidence>
<dbReference type="CDD" id="cd01948">
    <property type="entry name" value="EAL"/>
    <property type="match status" value="1"/>
</dbReference>
<comment type="caution">
    <text evidence="2">The sequence shown here is derived from an EMBL/GenBank/DDBJ whole genome shotgun (WGS) entry which is preliminary data.</text>
</comment>
<reference evidence="2" key="1">
    <citation type="submission" date="2021-10" db="EMBL/GenBank/DDBJ databases">
        <title>Marinomonas pontica sp. nov., isolated from the Black Sea.</title>
        <authorList>
            <person name="Zhao L.-H."/>
            <person name="Xue J.-H."/>
        </authorList>
    </citation>
    <scope>NUCLEOTIDE SEQUENCE</scope>
    <source>
        <strain evidence="2">E8</strain>
    </source>
</reference>
<dbReference type="PANTHER" id="PTHR33121:SF15">
    <property type="entry name" value="BLUE LIGHT- AND TEMPERATURE-REGULATED ANTIREPRESSOR BLUF"/>
    <property type="match status" value="1"/>
</dbReference>
<dbReference type="InterPro" id="IPR035919">
    <property type="entry name" value="EAL_sf"/>
</dbReference>
<organism evidence="2 3">
    <name type="scientific">Marinomonas algarum</name>
    <dbReference type="NCBI Taxonomy" id="2883105"/>
    <lineage>
        <taxon>Bacteria</taxon>
        <taxon>Pseudomonadati</taxon>
        <taxon>Pseudomonadota</taxon>
        <taxon>Gammaproteobacteria</taxon>
        <taxon>Oceanospirillales</taxon>
        <taxon>Oceanospirillaceae</taxon>
        <taxon>Marinomonas</taxon>
    </lineage>
</organism>